<dbReference type="EMBL" id="LAZR01006994">
    <property type="protein sequence ID" value="KKM88184.1"/>
    <property type="molecule type" value="Genomic_DNA"/>
</dbReference>
<gene>
    <name evidence="2" type="ORF">LCGC14_1261260</name>
    <name evidence="1" type="ORF">LCGC14_2054710</name>
</gene>
<organism evidence="2">
    <name type="scientific">marine sediment metagenome</name>
    <dbReference type="NCBI Taxonomy" id="412755"/>
    <lineage>
        <taxon>unclassified sequences</taxon>
        <taxon>metagenomes</taxon>
        <taxon>ecological metagenomes</taxon>
    </lineage>
</organism>
<protein>
    <submittedName>
        <fullName evidence="2">Uncharacterized protein</fullName>
    </submittedName>
</protein>
<dbReference type="EMBL" id="LAZR01024347">
    <property type="protein sequence ID" value="KKL75454.1"/>
    <property type="molecule type" value="Genomic_DNA"/>
</dbReference>
<dbReference type="AlphaFoldDB" id="A0A0F9L0M0"/>
<reference evidence="2" key="1">
    <citation type="journal article" date="2015" name="Nature">
        <title>Complex archaea that bridge the gap between prokaryotes and eukaryotes.</title>
        <authorList>
            <person name="Spang A."/>
            <person name="Saw J.H."/>
            <person name="Jorgensen S.L."/>
            <person name="Zaremba-Niedzwiedzka K."/>
            <person name="Martijn J."/>
            <person name="Lind A.E."/>
            <person name="van Eijk R."/>
            <person name="Schleper C."/>
            <person name="Guy L."/>
            <person name="Ettema T.J."/>
        </authorList>
    </citation>
    <scope>NUCLEOTIDE SEQUENCE</scope>
</reference>
<proteinExistence type="predicted"/>
<accession>A0A0F9L0M0</accession>
<evidence type="ECO:0000313" key="2">
    <source>
        <dbReference type="EMBL" id="KKM88184.1"/>
    </source>
</evidence>
<sequence length="79" mass="9602">MKEIVKKFAEEMEKIIDEKFEKYQDGWEEAQLYDLKHSLNEQFEKLAVNPYIPNSFKKTKRNLIHIANYCLFIFTKLNK</sequence>
<comment type="caution">
    <text evidence="2">The sequence shown here is derived from an EMBL/GenBank/DDBJ whole genome shotgun (WGS) entry which is preliminary data.</text>
</comment>
<evidence type="ECO:0000313" key="1">
    <source>
        <dbReference type="EMBL" id="KKL75454.1"/>
    </source>
</evidence>
<name>A0A0F9L0M0_9ZZZZ</name>